<dbReference type="SUPFAM" id="SSF48452">
    <property type="entry name" value="TPR-like"/>
    <property type="match status" value="1"/>
</dbReference>
<name>A0ABX2DYT1_9BACL</name>
<dbReference type="Gene3D" id="1.25.40.10">
    <property type="entry name" value="Tetratricopeptide repeat domain"/>
    <property type="match status" value="1"/>
</dbReference>
<protein>
    <submittedName>
        <fullName evidence="1">SEC-C domain-containing protein</fullName>
    </submittedName>
</protein>
<evidence type="ECO:0000313" key="1">
    <source>
        <dbReference type="EMBL" id="NQX49898.1"/>
    </source>
</evidence>
<gene>
    <name evidence="1" type="ORF">HQN87_31865</name>
</gene>
<dbReference type="Pfam" id="PF02810">
    <property type="entry name" value="SEC-C"/>
    <property type="match status" value="1"/>
</dbReference>
<reference evidence="1 2" key="1">
    <citation type="submission" date="2020-05" db="EMBL/GenBank/DDBJ databases">
        <title>Paenibacillus glebae, sp. nov., Paenibacillus humi sp. nov., Paenibacillus pedi sp. nov., Paenibacillus terrestris sp. nov. and Paenibacillus terricola sp. nov., isolated from a forest top soil sample.</title>
        <authorList>
            <person name="Qi S."/>
            <person name="Carlier A."/>
            <person name="Cnockaert M."/>
            <person name="Vandamme P."/>
        </authorList>
    </citation>
    <scope>NUCLEOTIDE SEQUENCE [LARGE SCALE GENOMIC DNA]</scope>
    <source>
        <strain evidence="1 2">LMG 29502</strain>
    </source>
</reference>
<accession>A0ABX2DYT1</accession>
<evidence type="ECO:0000313" key="2">
    <source>
        <dbReference type="Proteomes" id="UP000711047"/>
    </source>
</evidence>
<dbReference type="EMBL" id="JABMKX010000035">
    <property type="protein sequence ID" value="NQX49898.1"/>
    <property type="molecule type" value="Genomic_DNA"/>
</dbReference>
<dbReference type="SUPFAM" id="SSF103642">
    <property type="entry name" value="Sec-C motif"/>
    <property type="match status" value="1"/>
</dbReference>
<dbReference type="Proteomes" id="UP000711047">
    <property type="component" value="Unassembled WGS sequence"/>
</dbReference>
<proteinExistence type="predicted"/>
<dbReference type="Gene3D" id="3.10.450.50">
    <property type="match status" value="1"/>
</dbReference>
<keyword evidence="2" id="KW-1185">Reference proteome</keyword>
<dbReference type="InterPro" id="IPR004027">
    <property type="entry name" value="SEC_C_motif"/>
</dbReference>
<comment type="caution">
    <text evidence="1">The sequence shown here is derived from an EMBL/GenBank/DDBJ whole genome shotgun (WGS) entry which is preliminary data.</text>
</comment>
<organism evidence="1 2">
    <name type="scientific">Paenibacillus tritici</name>
    <dbReference type="NCBI Taxonomy" id="1873425"/>
    <lineage>
        <taxon>Bacteria</taxon>
        <taxon>Bacillati</taxon>
        <taxon>Bacillota</taxon>
        <taxon>Bacilli</taxon>
        <taxon>Bacillales</taxon>
        <taxon>Paenibacillaceae</taxon>
        <taxon>Paenibacillus</taxon>
    </lineage>
</organism>
<sequence>MSKVGRNDLCPCGSGKKYKKCCLDKEKSAVESILRLVTTEDAAAQVAVTGEIRQEQPAPEAAVSAAGGKLTLPKLKKMVARELNWEHPAHEQLALELIESMRDRYDRELILEALVLWNGFSRQTKPAVKKTGSFCAAIEYLLSEEYGFMLSQAELADKYEITTATISRKVKEIYNYVEEYGMAGEADELIALNGPGTPKEKAQALLGKAMEANSAKRRIQLAEKALEIYPDSPEAYLILAEESEKEQDARELLKAGIAAGRRELGELYFTKNKGDFWGLYETRPYIRICQSYAESCWFGGNAEEAAEMLEHILELTQDDNTGARYLLTAVYLYSNQLKEAERIIKDYGEEDAAAAFAYDRMVLEFKKNGITSQLKMLYRVARGVNKHVPDYLLGVKRLPHNLPDFVGMGDSNEAIEYVIMHSRLWAGVPDLLKWMLKQ</sequence>
<dbReference type="InterPro" id="IPR011990">
    <property type="entry name" value="TPR-like_helical_dom_sf"/>
</dbReference>
<dbReference type="RefSeq" id="WP_173141358.1">
    <property type="nucleotide sequence ID" value="NZ_JABMKX010000035.1"/>
</dbReference>